<comment type="caution">
    <text evidence="1">The sequence shown here is derived from an EMBL/GenBank/DDBJ whole genome shotgun (WGS) entry which is preliminary data.</text>
</comment>
<evidence type="ECO:0008006" key="3">
    <source>
        <dbReference type="Google" id="ProtNLM"/>
    </source>
</evidence>
<accession>A0ABQ9IGJ4</accession>
<proteinExistence type="predicted"/>
<keyword evidence="2" id="KW-1185">Reference proteome</keyword>
<name>A0ABQ9IGJ4_9NEOP</name>
<reference evidence="1 2" key="1">
    <citation type="submission" date="2023-02" db="EMBL/GenBank/DDBJ databases">
        <title>LHISI_Scaffold_Assembly.</title>
        <authorList>
            <person name="Stuart O.P."/>
            <person name="Cleave R."/>
            <person name="Magrath M.J.L."/>
            <person name="Mikheyev A.S."/>
        </authorList>
    </citation>
    <scope>NUCLEOTIDE SEQUENCE [LARGE SCALE GENOMIC DNA]</scope>
    <source>
        <strain evidence="1">Daus_M_001</strain>
        <tissue evidence="1">Leg muscle</tissue>
    </source>
</reference>
<evidence type="ECO:0000313" key="1">
    <source>
        <dbReference type="EMBL" id="KAJ8895803.1"/>
    </source>
</evidence>
<dbReference type="EMBL" id="JARBHB010000001">
    <property type="protein sequence ID" value="KAJ8895803.1"/>
    <property type="molecule type" value="Genomic_DNA"/>
</dbReference>
<evidence type="ECO:0000313" key="2">
    <source>
        <dbReference type="Proteomes" id="UP001159363"/>
    </source>
</evidence>
<organism evidence="1 2">
    <name type="scientific">Dryococelus australis</name>
    <dbReference type="NCBI Taxonomy" id="614101"/>
    <lineage>
        <taxon>Eukaryota</taxon>
        <taxon>Metazoa</taxon>
        <taxon>Ecdysozoa</taxon>
        <taxon>Arthropoda</taxon>
        <taxon>Hexapoda</taxon>
        <taxon>Insecta</taxon>
        <taxon>Pterygota</taxon>
        <taxon>Neoptera</taxon>
        <taxon>Polyneoptera</taxon>
        <taxon>Phasmatodea</taxon>
        <taxon>Verophasmatodea</taxon>
        <taxon>Anareolatae</taxon>
        <taxon>Phasmatidae</taxon>
        <taxon>Eurycanthinae</taxon>
        <taxon>Dryococelus</taxon>
    </lineage>
</organism>
<gene>
    <name evidence="1" type="ORF">PR048_001141</name>
</gene>
<dbReference type="Proteomes" id="UP001159363">
    <property type="component" value="Chromosome 1"/>
</dbReference>
<protein>
    <recommendedName>
        <fullName evidence="3">Peptidase aspartic putative domain-containing protein</fullName>
    </recommendedName>
</protein>
<sequence length="336" mass="37392">MVSTLTLRQTNLCSGHLWFVDAVGGGQARCYSNDDGPGLDTEKVEVLASRLKSAENRLQHASALDLEIPMLQNFLTFLKRQCKSGEAFGGELDQPHFKLGQSKSTFSWKVQGLSHRKTTIPLQRLSQVPLSVARGVVSCVMKPCGKEGPCFSADMLVLLCLTGHIPSTPLQPEAWKHLSHLKLADPIYTNPGTKLEGPSGTPVALDSVFGWILMGRVNDAQPFKEVATFFVTSNPSDEALDAVVECLWKLEKLPDGKVACKPEENERETMLVETHVQLETGRHMDTLPFKTTDPNLGESHDLALRRFHLLERCFKWQPEVKTQYVAFMEDYLALDT</sequence>